<accession>A0A9N8UYB8</accession>
<sequence>MLNDIKKHIINKRDLYNAVYKFCQQNNSEDSNTSQMLQLLLQ</sequence>
<dbReference type="EMBL" id="CAJVPP010000026">
    <property type="protein sequence ID" value="CAG8435665.1"/>
    <property type="molecule type" value="Genomic_DNA"/>
</dbReference>
<comment type="caution">
    <text evidence="1">The sequence shown here is derived from an EMBL/GenBank/DDBJ whole genome shotgun (WGS) entry which is preliminary data.</text>
</comment>
<evidence type="ECO:0000313" key="2">
    <source>
        <dbReference type="Proteomes" id="UP000789375"/>
    </source>
</evidence>
<evidence type="ECO:0000313" key="1">
    <source>
        <dbReference type="EMBL" id="CAG8435665.1"/>
    </source>
</evidence>
<reference evidence="1" key="1">
    <citation type="submission" date="2021-06" db="EMBL/GenBank/DDBJ databases">
        <authorList>
            <person name="Kallberg Y."/>
            <person name="Tangrot J."/>
            <person name="Rosling A."/>
        </authorList>
    </citation>
    <scope>NUCLEOTIDE SEQUENCE</scope>
    <source>
        <strain evidence="1">87-6 pot B 2015</strain>
    </source>
</reference>
<organism evidence="1 2">
    <name type="scientific">Funneliformis mosseae</name>
    <name type="common">Endomycorrhizal fungus</name>
    <name type="synonym">Glomus mosseae</name>
    <dbReference type="NCBI Taxonomy" id="27381"/>
    <lineage>
        <taxon>Eukaryota</taxon>
        <taxon>Fungi</taxon>
        <taxon>Fungi incertae sedis</taxon>
        <taxon>Mucoromycota</taxon>
        <taxon>Glomeromycotina</taxon>
        <taxon>Glomeromycetes</taxon>
        <taxon>Glomerales</taxon>
        <taxon>Glomeraceae</taxon>
        <taxon>Funneliformis</taxon>
    </lineage>
</organism>
<protein>
    <submittedName>
        <fullName evidence="1">8679_t:CDS:1</fullName>
    </submittedName>
</protein>
<gene>
    <name evidence="1" type="ORF">FMOSSE_LOCUS291</name>
</gene>
<keyword evidence="2" id="KW-1185">Reference proteome</keyword>
<dbReference type="Proteomes" id="UP000789375">
    <property type="component" value="Unassembled WGS sequence"/>
</dbReference>
<name>A0A9N8UYB8_FUNMO</name>
<proteinExistence type="predicted"/>
<dbReference type="AlphaFoldDB" id="A0A9N8UYB8"/>